<evidence type="ECO:0000256" key="1">
    <source>
        <dbReference type="ARBA" id="ARBA00010515"/>
    </source>
</evidence>
<reference evidence="6" key="1">
    <citation type="journal article" date="2019" name="Int. J. Syst. Evol. Microbiol.">
        <title>The Global Catalogue of Microorganisms (GCM) 10K type strain sequencing project: providing services to taxonomists for standard genome sequencing and annotation.</title>
        <authorList>
            <consortium name="The Broad Institute Genomics Platform"/>
            <consortium name="The Broad Institute Genome Sequencing Center for Infectious Disease"/>
            <person name="Wu L."/>
            <person name="Ma J."/>
        </authorList>
    </citation>
    <scope>NUCLEOTIDE SEQUENCE [LARGE SCALE GENOMIC DNA]</scope>
    <source>
        <strain evidence="6">JCM 11882</strain>
    </source>
</reference>
<dbReference type="RefSeq" id="WP_344989106.1">
    <property type="nucleotide sequence ID" value="NZ_BAABCD010000007.1"/>
</dbReference>
<evidence type="ECO:0000313" key="6">
    <source>
        <dbReference type="Proteomes" id="UP001595836"/>
    </source>
</evidence>
<keyword evidence="6" id="KW-1185">Reference proteome</keyword>
<dbReference type="PANTHER" id="PTHR48081">
    <property type="entry name" value="AB HYDROLASE SUPERFAMILY PROTEIN C4A8.06C"/>
    <property type="match status" value="1"/>
</dbReference>
<accession>A0ABV9PL79</accession>
<evidence type="ECO:0000259" key="4">
    <source>
        <dbReference type="Pfam" id="PF07859"/>
    </source>
</evidence>
<dbReference type="InterPro" id="IPR050300">
    <property type="entry name" value="GDXG_lipolytic_enzyme"/>
</dbReference>
<dbReference type="GO" id="GO:0016787">
    <property type="term" value="F:hydrolase activity"/>
    <property type="evidence" value="ECO:0007669"/>
    <property type="project" value="UniProtKB-KW"/>
</dbReference>
<keyword evidence="2 5" id="KW-0378">Hydrolase</keyword>
<organism evidence="5 6">
    <name type="scientific">Dietzia aurantiaca</name>
    <dbReference type="NCBI Taxonomy" id="983873"/>
    <lineage>
        <taxon>Bacteria</taxon>
        <taxon>Bacillati</taxon>
        <taxon>Actinomycetota</taxon>
        <taxon>Actinomycetes</taxon>
        <taxon>Mycobacteriales</taxon>
        <taxon>Dietziaceae</taxon>
        <taxon>Dietzia</taxon>
    </lineage>
</organism>
<dbReference type="Pfam" id="PF07859">
    <property type="entry name" value="Abhydrolase_3"/>
    <property type="match status" value="1"/>
</dbReference>
<evidence type="ECO:0000256" key="2">
    <source>
        <dbReference type="ARBA" id="ARBA00022801"/>
    </source>
</evidence>
<comment type="similarity">
    <text evidence="1">Belongs to the 'GDXG' lipolytic enzyme family.</text>
</comment>
<dbReference type="InterPro" id="IPR033140">
    <property type="entry name" value="Lipase_GDXG_put_SER_AS"/>
</dbReference>
<comment type="caution">
    <text evidence="5">The sequence shown here is derived from an EMBL/GenBank/DDBJ whole genome shotgun (WGS) entry which is preliminary data.</text>
</comment>
<protein>
    <submittedName>
        <fullName evidence="5">Alpha/beta hydrolase</fullName>
    </submittedName>
</protein>
<evidence type="ECO:0000313" key="5">
    <source>
        <dbReference type="EMBL" id="MFC4753577.1"/>
    </source>
</evidence>
<feature type="active site" evidence="3">
    <location>
        <position position="165"/>
    </location>
</feature>
<dbReference type="PANTHER" id="PTHR48081:SF8">
    <property type="entry name" value="ALPHA_BETA HYDROLASE FOLD-3 DOMAIN-CONTAINING PROTEIN-RELATED"/>
    <property type="match status" value="1"/>
</dbReference>
<feature type="domain" description="Alpha/beta hydrolase fold-3" evidence="4">
    <location>
        <begin position="91"/>
        <end position="290"/>
    </location>
</feature>
<dbReference type="PROSITE" id="PS01174">
    <property type="entry name" value="LIPASE_GDXG_SER"/>
    <property type="match status" value="1"/>
</dbReference>
<dbReference type="InterPro" id="IPR029058">
    <property type="entry name" value="AB_hydrolase_fold"/>
</dbReference>
<dbReference type="EMBL" id="JBHSHP010000007">
    <property type="protein sequence ID" value="MFC4753577.1"/>
    <property type="molecule type" value="Genomic_DNA"/>
</dbReference>
<dbReference type="InterPro" id="IPR013094">
    <property type="entry name" value="AB_hydrolase_3"/>
</dbReference>
<gene>
    <name evidence="5" type="ORF">ACFO7U_02125</name>
</gene>
<evidence type="ECO:0000256" key="3">
    <source>
        <dbReference type="PROSITE-ProRule" id="PRU10038"/>
    </source>
</evidence>
<dbReference type="Proteomes" id="UP001595836">
    <property type="component" value="Unassembled WGS sequence"/>
</dbReference>
<dbReference type="SUPFAM" id="SSF53474">
    <property type="entry name" value="alpha/beta-Hydrolases"/>
    <property type="match status" value="1"/>
</dbReference>
<proteinExistence type="inferred from homology"/>
<dbReference type="Gene3D" id="3.40.50.1820">
    <property type="entry name" value="alpha/beta hydrolase"/>
    <property type="match status" value="1"/>
</dbReference>
<name>A0ABV9PL79_9ACTN</name>
<sequence length="319" mass="34241">MSAHTSDVVTTYRSPSPTSRVLYWGSRATLRHVYRAWPLTESGIRGLAAVERGFARLPHAPGVAVEASSLGGVPAVTTTPRSGADGSDVTVLYLHGGAFVFCGPGTHARLCSSLAVHLDAPIHAVRYRKLPEVDLAALIDEVYSAYRSLAEQLPAGHRIVVAGDSAGGFLAAKICELAALDDVRAPAAMVGYSPLFDLDREVRDGSWFTRDAYQPAATLQRAQALWSRGPAGIRGERSMLEVDPEAFPPTLITLAAGELVEDGAIALTERLHAAGCTVETHRWYTAVHAFPVLDGLAPESRRARELTVEFLRRTLPRVG</sequence>